<dbReference type="RefSeq" id="WP_076980097.1">
    <property type="nucleotide sequence ID" value="NZ_CP019124.1"/>
</dbReference>
<dbReference type="HAMAP" id="MF_00163">
    <property type="entry name" value="Pep_deformylase"/>
    <property type="match status" value="1"/>
</dbReference>
<dbReference type="PANTHER" id="PTHR10458">
    <property type="entry name" value="PEPTIDE DEFORMYLASE"/>
    <property type="match status" value="1"/>
</dbReference>
<organism evidence="3 4">
    <name type="scientific">Brevirhabdus pacifica</name>
    <dbReference type="NCBI Taxonomy" id="1267768"/>
    <lineage>
        <taxon>Bacteria</taxon>
        <taxon>Pseudomonadati</taxon>
        <taxon>Pseudomonadota</taxon>
        <taxon>Alphaproteobacteria</taxon>
        <taxon>Rhodobacterales</taxon>
        <taxon>Paracoccaceae</taxon>
        <taxon>Brevirhabdus</taxon>
    </lineage>
</organism>
<dbReference type="AlphaFoldDB" id="A0A1U7DJB2"/>
<proteinExistence type="inferred from homology"/>
<dbReference type="Proteomes" id="UP000187266">
    <property type="component" value="Chromosome"/>
</dbReference>
<feature type="binding site" evidence="2">
    <location>
        <position position="135"/>
    </location>
    <ligand>
        <name>Fe cation</name>
        <dbReference type="ChEBI" id="CHEBI:24875"/>
    </ligand>
</feature>
<dbReference type="NCBIfam" id="NF001159">
    <property type="entry name" value="PRK00150.1-3"/>
    <property type="match status" value="1"/>
</dbReference>
<dbReference type="GO" id="GO:0042586">
    <property type="term" value="F:peptide deformylase activity"/>
    <property type="evidence" value="ECO:0007669"/>
    <property type="project" value="UniProtKB-UniRule"/>
</dbReference>
<name>A0A1U7DJB2_9RHOB</name>
<accession>A0A2M9DAC7</accession>
<keyword evidence="2" id="KW-0648">Protein biosynthesis</keyword>
<dbReference type="PIRSF" id="PIRSF004749">
    <property type="entry name" value="Pep_def"/>
    <property type="match status" value="1"/>
</dbReference>
<dbReference type="SUPFAM" id="SSF56420">
    <property type="entry name" value="Peptide deformylase"/>
    <property type="match status" value="1"/>
</dbReference>
<dbReference type="PANTHER" id="PTHR10458:SF22">
    <property type="entry name" value="PEPTIDE DEFORMYLASE"/>
    <property type="match status" value="1"/>
</dbReference>
<dbReference type="GO" id="GO:0046872">
    <property type="term" value="F:metal ion binding"/>
    <property type="evidence" value="ECO:0007669"/>
    <property type="project" value="UniProtKB-KW"/>
</dbReference>
<dbReference type="InterPro" id="IPR023635">
    <property type="entry name" value="Peptide_deformylase"/>
</dbReference>
<sequence length="173" mass="18586">MTLPIRLYPDPVLRQVARPVGTVDERARALVEDLLQAMYQAEGRGLAAPQVGALSRIFVMDTRWKEGPPRPIAFIDPEVLDVAPVSELGAEACLSIPGRVVPVWRPVAVTLAWTDQRGRPQKARFEGIDARCILHELDHLDGILCIDRVAEDPAGEGAGGEISGDAPGAAGPQ</sequence>
<dbReference type="PRINTS" id="PR01576">
    <property type="entry name" value="PDEFORMYLASE"/>
</dbReference>
<evidence type="ECO:0000256" key="2">
    <source>
        <dbReference type="HAMAP-Rule" id="MF_00163"/>
    </source>
</evidence>
<protein>
    <recommendedName>
        <fullName evidence="2">Peptide deformylase</fullName>
        <shortName evidence="2">PDF</shortName>
        <ecNumber evidence="2">3.5.1.88</ecNumber>
    </recommendedName>
    <alternativeName>
        <fullName evidence="2">Polypeptide deformylase</fullName>
    </alternativeName>
</protein>
<dbReference type="GO" id="GO:0006412">
    <property type="term" value="P:translation"/>
    <property type="evidence" value="ECO:0007669"/>
    <property type="project" value="UniProtKB-UniRule"/>
</dbReference>
<dbReference type="EC" id="3.5.1.88" evidence="2"/>
<feature type="active site" evidence="2">
    <location>
        <position position="136"/>
    </location>
</feature>
<accession>A0A1U7DJB2</accession>
<gene>
    <name evidence="2" type="primary">def</name>
    <name evidence="3" type="ORF">BV394_10395</name>
</gene>
<evidence type="ECO:0000313" key="4">
    <source>
        <dbReference type="Proteomes" id="UP000187266"/>
    </source>
</evidence>
<comment type="similarity">
    <text evidence="1 2">Belongs to the polypeptide deformylase family.</text>
</comment>
<dbReference type="OrthoDB" id="9804313at2"/>
<dbReference type="Gene3D" id="3.90.45.10">
    <property type="entry name" value="Peptide deformylase"/>
    <property type="match status" value="1"/>
</dbReference>
<keyword evidence="4" id="KW-1185">Reference proteome</keyword>
<comment type="function">
    <text evidence="2">Removes the formyl group from the N-terminal Met of newly synthesized proteins. Requires at least a dipeptide for an efficient rate of reaction. N-terminal L-methionine is a prerequisite for activity but the enzyme has broad specificity at other positions.</text>
</comment>
<reference evidence="3 4" key="1">
    <citation type="submission" date="2017-01" db="EMBL/GenBank/DDBJ databases">
        <title>Genomic analysis of Xuhuaishuia manganoxidans DY6-4.</title>
        <authorList>
            <person name="Wang X."/>
        </authorList>
    </citation>
    <scope>NUCLEOTIDE SEQUENCE [LARGE SCALE GENOMIC DNA]</scope>
    <source>
        <strain evidence="3 4">DY6-4</strain>
    </source>
</reference>
<dbReference type="CDD" id="cd00487">
    <property type="entry name" value="Pep_deformylase"/>
    <property type="match status" value="1"/>
</dbReference>
<evidence type="ECO:0000256" key="1">
    <source>
        <dbReference type="ARBA" id="ARBA00010759"/>
    </source>
</evidence>
<keyword evidence="2" id="KW-0408">Iron</keyword>
<comment type="cofactor">
    <cofactor evidence="2">
        <name>Fe(2+)</name>
        <dbReference type="ChEBI" id="CHEBI:29033"/>
    </cofactor>
    <text evidence="2">Binds 1 Fe(2+) ion.</text>
</comment>
<feature type="binding site" evidence="2">
    <location>
        <position position="139"/>
    </location>
    <ligand>
        <name>Fe cation</name>
        <dbReference type="ChEBI" id="CHEBI:24875"/>
    </ligand>
</feature>
<evidence type="ECO:0000313" key="3">
    <source>
        <dbReference type="EMBL" id="APX90076.1"/>
    </source>
</evidence>
<dbReference type="EMBL" id="CP019124">
    <property type="protein sequence ID" value="APX90076.1"/>
    <property type="molecule type" value="Genomic_DNA"/>
</dbReference>
<keyword evidence="2" id="KW-0479">Metal-binding</keyword>
<keyword evidence="2" id="KW-0378">Hydrolase</keyword>
<comment type="catalytic activity">
    <reaction evidence="2">
        <text>N-terminal N-formyl-L-methionyl-[peptide] + H2O = N-terminal L-methionyl-[peptide] + formate</text>
        <dbReference type="Rhea" id="RHEA:24420"/>
        <dbReference type="Rhea" id="RHEA-COMP:10639"/>
        <dbReference type="Rhea" id="RHEA-COMP:10640"/>
        <dbReference type="ChEBI" id="CHEBI:15377"/>
        <dbReference type="ChEBI" id="CHEBI:15740"/>
        <dbReference type="ChEBI" id="CHEBI:49298"/>
        <dbReference type="ChEBI" id="CHEBI:64731"/>
        <dbReference type="EC" id="3.5.1.88"/>
    </reaction>
</comment>
<feature type="binding site" evidence="2">
    <location>
        <position position="93"/>
    </location>
    <ligand>
        <name>Fe cation</name>
        <dbReference type="ChEBI" id="CHEBI:24875"/>
    </ligand>
</feature>
<dbReference type="NCBIfam" id="TIGR00079">
    <property type="entry name" value="pept_deformyl"/>
    <property type="match status" value="1"/>
</dbReference>
<dbReference type="Pfam" id="PF01327">
    <property type="entry name" value="Pep_deformylase"/>
    <property type="match status" value="1"/>
</dbReference>
<dbReference type="STRING" id="1267768.BV394_10395"/>
<dbReference type="InterPro" id="IPR036821">
    <property type="entry name" value="Peptide_deformylase_sf"/>
</dbReference>